<gene>
    <name evidence="3" type="ORF">VO63_12210</name>
</gene>
<comment type="caution">
    <text evidence="3">The sequence shown here is derived from an EMBL/GenBank/DDBJ whole genome shotgun (WGS) entry which is preliminary data.</text>
</comment>
<dbReference type="GO" id="GO:0046872">
    <property type="term" value="F:metal ion binding"/>
    <property type="evidence" value="ECO:0007669"/>
    <property type="project" value="InterPro"/>
</dbReference>
<evidence type="ECO:0000313" key="4">
    <source>
        <dbReference type="Proteomes" id="UP000265325"/>
    </source>
</evidence>
<dbReference type="Pfam" id="PF07398">
    <property type="entry name" value="MDMPI_C"/>
    <property type="match status" value="1"/>
</dbReference>
<keyword evidence="4" id="KW-1185">Reference proteome</keyword>
<dbReference type="InterPro" id="IPR010872">
    <property type="entry name" value="MDMPI_C-term_domain"/>
</dbReference>
<dbReference type="PANTHER" id="PTHR40758:SF1">
    <property type="entry name" value="CONSERVED PROTEIN"/>
    <property type="match status" value="1"/>
</dbReference>
<organism evidence="3 4">
    <name type="scientific">Streptomyces showdoensis</name>
    <dbReference type="NCBI Taxonomy" id="68268"/>
    <lineage>
        <taxon>Bacteria</taxon>
        <taxon>Bacillati</taxon>
        <taxon>Actinomycetota</taxon>
        <taxon>Actinomycetes</taxon>
        <taxon>Kitasatosporales</taxon>
        <taxon>Streptomycetaceae</taxon>
        <taxon>Streptomyces</taxon>
    </lineage>
</organism>
<dbReference type="EMBL" id="LAQS01000015">
    <property type="protein sequence ID" value="KKZ73667.1"/>
    <property type="molecule type" value="Genomic_DNA"/>
</dbReference>
<name>A0A2P2GQ85_STREW</name>
<evidence type="ECO:0000313" key="3">
    <source>
        <dbReference type="EMBL" id="KKZ73667.1"/>
    </source>
</evidence>
<evidence type="ECO:0000259" key="2">
    <source>
        <dbReference type="Pfam" id="PF11716"/>
    </source>
</evidence>
<feature type="domain" description="Mycothiol-dependent maleylpyruvate isomerase metal-binding" evidence="2">
    <location>
        <begin position="24"/>
        <end position="142"/>
    </location>
</feature>
<dbReference type="AlphaFoldDB" id="A0A2P2GQ85"/>
<dbReference type="PANTHER" id="PTHR40758">
    <property type="entry name" value="CONSERVED PROTEIN"/>
    <property type="match status" value="1"/>
</dbReference>
<reference evidence="3 4" key="1">
    <citation type="submission" date="2015-05" db="EMBL/GenBank/DDBJ databases">
        <title>Draft Genome assembly of Streptomyces showdoensis.</title>
        <authorList>
            <person name="Thapa K.K."/>
            <person name="Metsa-Ketela M."/>
        </authorList>
    </citation>
    <scope>NUCLEOTIDE SEQUENCE [LARGE SCALE GENOMIC DNA]</scope>
    <source>
        <strain evidence="3 4">ATCC 15227</strain>
    </source>
</reference>
<accession>A0A2P2GQ85</accession>
<sequence length="263" mass="27815">MKVPAGLGLPGDVQAARCDLVASYVESFVTLVRGADPATPVPGRPGLTLADLVRLHGTGHRWTEHLVRTRATARVRPGDVPLDLPADPAEYPDWLAASAATALRTLREAEPDAPVWSHGGDPHVRFFPRRLLFEAVVHLADAELALGRQPAPVDPGTAADGIEEFLENLPYFSVAAERVAQLGRDGAGLRLTATDTGAAWTITFGGGGFGWRRRAGGEPTAGVEGTAADLLLLVYGRYAADDPRFSRSGDTALLDAWITATAV</sequence>
<evidence type="ECO:0000259" key="1">
    <source>
        <dbReference type="Pfam" id="PF07398"/>
    </source>
</evidence>
<dbReference type="GO" id="GO:0005886">
    <property type="term" value="C:plasma membrane"/>
    <property type="evidence" value="ECO:0007669"/>
    <property type="project" value="TreeGrafter"/>
</dbReference>
<evidence type="ECO:0008006" key="5">
    <source>
        <dbReference type="Google" id="ProtNLM"/>
    </source>
</evidence>
<dbReference type="InterPro" id="IPR024344">
    <property type="entry name" value="MDMPI_metal-binding"/>
</dbReference>
<proteinExistence type="predicted"/>
<dbReference type="Pfam" id="PF11716">
    <property type="entry name" value="MDMPI_N"/>
    <property type="match status" value="1"/>
</dbReference>
<feature type="domain" description="MDMPI C-terminal" evidence="1">
    <location>
        <begin position="158"/>
        <end position="255"/>
    </location>
</feature>
<protein>
    <recommendedName>
        <fullName evidence="5">Mycothiol-dependent maleylpyruvate isomerase metal-binding domain-containing protein</fullName>
    </recommendedName>
</protein>
<dbReference type="Proteomes" id="UP000265325">
    <property type="component" value="Unassembled WGS sequence"/>
</dbReference>